<name>A0ABR9DM09_9MICO</name>
<dbReference type="PANTHER" id="PTHR43179">
    <property type="entry name" value="RHAMNOSYLTRANSFERASE WBBL"/>
    <property type="match status" value="1"/>
</dbReference>
<evidence type="ECO:0000313" key="3">
    <source>
        <dbReference type="EMBL" id="MBD9698163.1"/>
    </source>
</evidence>
<dbReference type="InterPro" id="IPR029044">
    <property type="entry name" value="Nucleotide-diphossugar_trans"/>
</dbReference>
<dbReference type="InterPro" id="IPR001173">
    <property type="entry name" value="Glyco_trans_2-like"/>
</dbReference>
<reference evidence="3 4" key="1">
    <citation type="submission" date="2020-09" db="EMBL/GenBank/DDBJ databases">
        <title>Flavimobilis rhizosphaerae sp. nov., isolated from rhizosphere soil of Spartina alterniflora.</title>
        <authorList>
            <person name="Hanqin C."/>
        </authorList>
    </citation>
    <scope>NUCLEOTIDE SEQUENCE [LARGE SCALE GENOMIC DNA]</scope>
    <source>
        <strain evidence="3 4">GY 10621</strain>
    </source>
</reference>
<dbReference type="EMBL" id="JACZDF010000001">
    <property type="protein sequence ID" value="MBD9698163.1"/>
    <property type="molecule type" value="Genomic_DNA"/>
</dbReference>
<dbReference type="SUPFAM" id="SSF53756">
    <property type="entry name" value="UDP-Glycosyltransferase/glycogen phosphorylase"/>
    <property type="match status" value="1"/>
</dbReference>
<dbReference type="RefSeq" id="WP_192277121.1">
    <property type="nucleotide sequence ID" value="NZ_JACZDF010000001.1"/>
</dbReference>
<feature type="domain" description="Glycosyltransferase 2-like" evidence="1">
    <location>
        <begin position="387"/>
        <end position="502"/>
    </location>
</feature>
<feature type="domain" description="Spore protein YkvP/CgeB glycosyl transferase-like" evidence="2">
    <location>
        <begin position="831"/>
        <end position="971"/>
    </location>
</feature>
<dbReference type="Gene3D" id="3.90.550.10">
    <property type="entry name" value="Spore Coat Polysaccharide Biosynthesis Protein SpsA, Chain A"/>
    <property type="match status" value="2"/>
</dbReference>
<feature type="domain" description="Glycosyltransferase 2-like" evidence="1">
    <location>
        <begin position="151"/>
        <end position="266"/>
    </location>
</feature>
<evidence type="ECO:0000259" key="1">
    <source>
        <dbReference type="Pfam" id="PF00535"/>
    </source>
</evidence>
<protein>
    <submittedName>
        <fullName evidence="3">Glycosyltransferase</fullName>
    </submittedName>
</protein>
<dbReference type="InterPro" id="IPR055259">
    <property type="entry name" value="YkvP/CgeB_Glyco_trans-like"/>
</dbReference>
<keyword evidence="4" id="KW-1185">Reference proteome</keyword>
<comment type="caution">
    <text evidence="3">The sequence shown here is derived from an EMBL/GenBank/DDBJ whole genome shotgun (WGS) entry which is preliminary data.</text>
</comment>
<dbReference type="Proteomes" id="UP000642107">
    <property type="component" value="Unassembled WGS sequence"/>
</dbReference>
<dbReference type="SUPFAM" id="SSF53448">
    <property type="entry name" value="Nucleotide-diphospho-sugar transferases"/>
    <property type="match status" value="2"/>
</dbReference>
<dbReference type="PANTHER" id="PTHR43179:SF7">
    <property type="entry name" value="RHAMNOSYLTRANSFERASE WBBL"/>
    <property type="match status" value="1"/>
</dbReference>
<dbReference type="Pfam" id="PF00535">
    <property type="entry name" value="Glycos_transf_2"/>
    <property type="match status" value="2"/>
</dbReference>
<accession>A0ABR9DM09</accession>
<proteinExistence type="predicted"/>
<dbReference type="Pfam" id="PF13524">
    <property type="entry name" value="Glyco_trans_1_2"/>
    <property type="match status" value="1"/>
</dbReference>
<organism evidence="3 4">
    <name type="scientific">Flavimobilis rhizosphaerae</name>
    <dbReference type="NCBI Taxonomy" id="2775421"/>
    <lineage>
        <taxon>Bacteria</taxon>
        <taxon>Bacillati</taxon>
        <taxon>Actinomycetota</taxon>
        <taxon>Actinomycetes</taxon>
        <taxon>Micrococcales</taxon>
        <taxon>Jonesiaceae</taxon>
        <taxon>Flavimobilis</taxon>
    </lineage>
</organism>
<evidence type="ECO:0000259" key="2">
    <source>
        <dbReference type="Pfam" id="PF13524"/>
    </source>
</evidence>
<evidence type="ECO:0000313" key="4">
    <source>
        <dbReference type="Proteomes" id="UP000642107"/>
    </source>
</evidence>
<gene>
    <name evidence="3" type="ORF">IGS67_01455</name>
</gene>
<sequence length="983" mass="108672">MQRTLAAHLVEGRTSKFVSGIKSQGALKFAWSPLFDPRVDLRDWTEANCSYEGHPPLEEGAVCELHAYDAPSRVLALEESDLLPVDPKLGSIRITWGEARSRLLAAARETAVARPRNSRRVTEEWDEEAEQAWLASISDLPEPEGDGPLISVVMPVWNRPAQVVEAIRSVQAQSFSRWELVVVDDGSTDNTIEAVRAETLTDPRVRLIEAEHGGVCRARNHGLESVSTRYVAFLDSDNSWRPNYLETMVRAMLHQGLRAAYSALRVDGGVDEPSLYRAYVGGLEDLKSLNHIDLNVFVVETDLARQAGGFDPAIRRWNDHDFALRVADIVVPVLLPFIGCDYDHDEDGDRITTRESSNWQFAVLDKAWTGWDRVRETVADRTAGRTSVVIPTYNDSSMTLACVRSLVEHRSPEDDLEVVVVDNGSSLRIANDLRAALLPYPDVKVVRLPRNLNFATGSNYGFARSSGEFVLFLNNDTVVRPGWLRPLLEEIRKPAVAGVQPLLVYPDDLIQACGTVFPARDGLPVHLMQGHPKEDAARVAGLKFRAVTAAALLMRATDVARLKGFDALYANGQEDVDLCLRAADGQGSYFSVVPTSVVEHHESKTPGRGTHILENRKIFLKRWRGNLPGPEHDLYEAVGLRIDRYGSSSPPLAHPIPVVVRVRADESSDGTAAGSASLRWSVKNPANAGPRGDVWGDTHFIAALAGGLEKHGQEVVTYRHGTHGAPATSFDDVNLVIRGLDRGYAQPGKVNILWVISHPDDVTVDEVSEFDLVYAASHRWARDMSERSGREVKVLLQATDVSRFAFPDALPQIERDVIFVGQARRFEPRRVVMDAIEAGIDVAVWGPRWEMHLPERHVMGSYLPNEELAAAYASAGVVLNDHWEDMASEGFISNRLFDIVASGGRAVSDYVEGIDEVFGGSVRIYSSVEELRELCDPARLDEHFPDFESARKNAELMAERHSFDARAATLVGDVAEFIKGNAV</sequence>